<reference evidence="2 3" key="1">
    <citation type="journal article" date="2019" name="Sci. Rep.">
        <title>Orb-weaving spider Araneus ventricosus genome elucidates the spidroin gene catalogue.</title>
        <authorList>
            <person name="Kono N."/>
            <person name="Nakamura H."/>
            <person name="Ohtoshi R."/>
            <person name="Moran D.A.P."/>
            <person name="Shinohara A."/>
            <person name="Yoshida Y."/>
            <person name="Fujiwara M."/>
            <person name="Mori M."/>
            <person name="Tomita M."/>
            <person name="Arakawa K."/>
        </authorList>
    </citation>
    <scope>NUCLEOTIDE SEQUENCE [LARGE SCALE GENOMIC DNA]</scope>
</reference>
<dbReference type="Proteomes" id="UP000499080">
    <property type="component" value="Unassembled WGS sequence"/>
</dbReference>
<feature type="compositionally biased region" description="Basic and acidic residues" evidence="1">
    <location>
        <begin position="1"/>
        <end position="20"/>
    </location>
</feature>
<evidence type="ECO:0000256" key="1">
    <source>
        <dbReference type="SAM" id="MobiDB-lite"/>
    </source>
</evidence>
<dbReference type="OrthoDB" id="6783693at2759"/>
<organism evidence="2 3">
    <name type="scientific">Araneus ventricosus</name>
    <name type="common">Orbweaver spider</name>
    <name type="synonym">Epeira ventricosa</name>
    <dbReference type="NCBI Taxonomy" id="182803"/>
    <lineage>
        <taxon>Eukaryota</taxon>
        <taxon>Metazoa</taxon>
        <taxon>Ecdysozoa</taxon>
        <taxon>Arthropoda</taxon>
        <taxon>Chelicerata</taxon>
        <taxon>Arachnida</taxon>
        <taxon>Araneae</taxon>
        <taxon>Araneomorphae</taxon>
        <taxon>Entelegynae</taxon>
        <taxon>Araneoidea</taxon>
        <taxon>Araneidae</taxon>
        <taxon>Araneus</taxon>
    </lineage>
</organism>
<feature type="region of interest" description="Disordered" evidence="1">
    <location>
        <begin position="1"/>
        <end position="40"/>
    </location>
</feature>
<name>A0A4Y2C0S0_ARAVE</name>
<proteinExistence type="predicted"/>
<protein>
    <submittedName>
        <fullName evidence="2">Uncharacterized protein</fullName>
    </submittedName>
</protein>
<gene>
    <name evidence="2" type="ORF">AVEN_170452_1</name>
</gene>
<sequence length="147" mass="17075">MLTDTPEKDRIAKATNEKVEKIKKKHERKRPITTPEEHEEVSKTQFLCKSDTKCSLNEEGEFLEVNLNYSPYDLKINDFVLVEFSTKKTKVHYVGWIEKLEADEACVTFMQKLINETFVFPENDDTAIVQRDIIMKLPQPSKFGSTS</sequence>
<evidence type="ECO:0000313" key="2">
    <source>
        <dbReference type="EMBL" id="GBL97325.1"/>
    </source>
</evidence>
<feature type="compositionally biased region" description="Basic residues" evidence="1">
    <location>
        <begin position="21"/>
        <end position="31"/>
    </location>
</feature>
<comment type="caution">
    <text evidence="2">The sequence shown here is derived from an EMBL/GenBank/DDBJ whole genome shotgun (WGS) entry which is preliminary data.</text>
</comment>
<evidence type="ECO:0000313" key="3">
    <source>
        <dbReference type="Proteomes" id="UP000499080"/>
    </source>
</evidence>
<dbReference type="AlphaFoldDB" id="A0A4Y2C0S0"/>
<dbReference type="EMBL" id="BGPR01000129">
    <property type="protein sequence ID" value="GBL97325.1"/>
    <property type="molecule type" value="Genomic_DNA"/>
</dbReference>
<accession>A0A4Y2C0S0</accession>
<keyword evidence="3" id="KW-1185">Reference proteome</keyword>